<evidence type="ECO:0000256" key="1">
    <source>
        <dbReference type="SAM" id="SignalP"/>
    </source>
</evidence>
<organism evidence="3 4">
    <name type="scientific">Candidatus Bacteroides pullicola</name>
    <dbReference type="NCBI Taxonomy" id="2838475"/>
    <lineage>
        <taxon>Bacteria</taxon>
        <taxon>Pseudomonadati</taxon>
        <taxon>Bacteroidota</taxon>
        <taxon>Bacteroidia</taxon>
        <taxon>Bacteroidales</taxon>
        <taxon>Bacteroidaceae</taxon>
        <taxon>Bacteroides</taxon>
    </lineage>
</organism>
<dbReference type="PROSITE" id="PS51257">
    <property type="entry name" value="PROKAR_LIPOPROTEIN"/>
    <property type="match status" value="1"/>
</dbReference>
<dbReference type="Gene3D" id="2.60.40.3620">
    <property type="match status" value="2"/>
</dbReference>
<sequence length="373" mass="40840">MKKLLNYIPVLGVAMAFAACESDLDGTTFNAQTAQPAVLNAPATTNIVLEAANASDVAVSLSWEKADFGYSAISTTNIDFDLAGNNFANARQLAAVTTATTQDITVNDLNSAVINLLNDHGIEEDYSARDYEIRLSSSISQAADTLYSNVITLNITPYSMDVQYPKLWVVGKYCDWNHGNSQFLYSANFDDNYAGMIYFNGLANVEGWKLTPAGDWNNGEWGMDGTPEAEAPTQILITSGGGNITTYSHNSYYIEFNTTTCELKVSQVYDSWGIVGNHNGWGTGDTPMTLGQETDAAGNVQHFLTATMHMDANNTWKIRPDEKWENDKGPGQLKYEGDVADNGDGNFIATEAGEYTIKWYFNKVEQSLVVTRN</sequence>
<reference evidence="3" key="2">
    <citation type="submission" date="2021-04" db="EMBL/GenBank/DDBJ databases">
        <authorList>
            <person name="Gilroy R."/>
        </authorList>
    </citation>
    <scope>NUCLEOTIDE SEQUENCE</scope>
    <source>
        <strain evidence="3">Gambia2-208</strain>
    </source>
</reference>
<evidence type="ECO:0000313" key="3">
    <source>
        <dbReference type="EMBL" id="HIY89338.1"/>
    </source>
</evidence>
<dbReference type="Pfam" id="PF14292">
    <property type="entry name" value="SusE"/>
    <property type="match status" value="1"/>
</dbReference>
<name>A0A9D1ZJX3_9BACE</name>
<protein>
    <submittedName>
        <fullName evidence="3">SusE domain-containing protein</fullName>
    </submittedName>
</protein>
<dbReference type="InterPro" id="IPR025970">
    <property type="entry name" value="SusE"/>
</dbReference>
<keyword evidence="1" id="KW-0732">Signal</keyword>
<feature type="chain" id="PRO_5038570546" evidence="1">
    <location>
        <begin position="19"/>
        <end position="373"/>
    </location>
</feature>
<feature type="signal peptide" evidence="1">
    <location>
        <begin position="1"/>
        <end position="18"/>
    </location>
</feature>
<dbReference type="Proteomes" id="UP000886851">
    <property type="component" value="Unassembled WGS sequence"/>
</dbReference>
<gene>
    <name evidence="3" type="ORF">H9824_11645</name>
</gene>
<proteinExistence type="predicted"/>
<comment type="caution">
    <text evidence="3">The sequence shown here is derived from an EMBL/GenBank/DDBJ whole genome shotgun (WGS) entry which is preliminary data.</text>
</comment>
<dbReference type="EMBL" id="DXCV01000081">
    <property type="protein sequence ID" value="HIY89338.1"/>
    <property type="molecule type" value="Genomic_DNA"/>
</dbReference>
<evidence type="ECO:0000313" key="4">
    <source>
        <dbReference type="Proteomes" id="UP000886851"/>
    </source>
</evidence>
<dbReference type="AlphaFoldDB" id="A0A9D1ZJX3"/>
<accession>A0A9D1ZJX3</accession>
<evidence type="ECO:0000259" key="2">
    <source>
        <dbReference type="Pfam" id="PF14292"/>
    </source>
</evidence>
<feature type="domain" description="SusE outer membrane protein" evidence="2">
    <location>
        <begin position="24"/>
        <end position="116"/>
    </location>
</feature>
<reference evidence="3" key="1">
    <citation type="journal article" date="2021" name="PeerJ">
        <title>Extensive microbial diversity within the chicken gut microbiome revealed by metagenomics and culture.</title>
        <authorList>
            <person name="Gilroy R."/>
            <person name="Ravi A."/>
            <person name="Getino M."/>
            <person name="Pursley I."/>
            <person name="Horton D.L."/>
            <person name="Alikhan N.F."/>
            <person name="Baker D."/>
            <person name="Gharbi K."/>
            <person name="Hall N."/>
            <person name="Watson M."/>
            <person name="Adriaenssens E.M."/>
            <person name="Foster-Nyarko E."/>
            <person name="Jarju S."/>
            <person name="Secka A."/>
            <person name="Antonio M."/>
            <person name="Oren A."/>
            <person name="Chaudhuri R.R."/>
            <person name="La Ragione R."/>
            <person name="Hildebrand F."/>
            <person name="Pallen M.J."/>
        </authorList>
    </citation>
    <scope>NUCLEOTIDE SEQUENCE</scope>
    <source>
        <strain evidence="3">Gambia2-208</strain>
    </source>
</reference>